<organism evidence="1 2">
    <name type="scientific">Corynebacterium jeddahense</name>
    <dbReference type="NCBI Taxonomy" id="1414719"/>
    <lineage>
        <taxon>Bacteria</taxon>
        <taxon>Bacillati</taxon>
        <taxon>Actinomycetota</taxon>
        <taxon>Actinomycetes</taxon>
        <taxon>Mycobacteriales</taxon>
        <taxon>Corynebacteriaceae</taxon>
        <taxon>Corynebacterium</taxon>
    </lineage>
</organism>
<evidence type="ECO:0000313" key="1">
    <source>
        <dbReference type="EMBL" id="WCZ37853.1"/>
    </source>
</evidence>
<gene>
    <name evidence="1" type="ORF">CJEDD_01130</name>
</gene>
<dbReference type="Proteomes" id="UP001218071">
    <property type="component" value="Chromosome"/>
</dbReference>
<name>A0ABY7UGJ5_9CORY</name>
<dbReference type="RefSeq" id="WP_042405700.1">
    <property type="nucleotide sequence ID" value="NZ_CBYN010000018.1"/>
</dbReference>
<proteinExistence type="predicted"/>
<keyword evidence="2" id="KW-1185">Reference proteome</keyword>
<evidence type="ECO:0000313" key="2">
    <source>
        <dbReference type="Proteomes" id="UP001218071"/>
    </source>
</evidence>
<protein>
    <submittedName>
        <fullName evidence="1">Uncharacterized protein</fullName>
    </submittedName>
</protein>
<dbReference type="EMBL" id="CP063194">
    <property type="protein sequence ID" value="WCZ37853.1"/>
    <property type="molecule type" value="Genomic_DNA"/>
</dbReference>
<sequence>MVRIDIDNDAIFMQVMGSDRVQAKVQEKATRIAALTRRELARASIDAAVKIEPHPTSSGRAAFNVVGSVARPEDARKAGRIARRAGRSLR</sequence>
<accession>A0ABY7UGJ5</accession>
<reference evidence="1 2" key="1">
    <citation type="submission" date="2020-10" db="EMBL/GenBank/DDBJ databases">
        <title>Complete genome sequence of Corynebacterium jeddahense DSM 45997, type strain of Corynebacterium jeddahense.</title>
        <authorList>
            <person name="Busche T."/>
            <person name="Kalinowski J."/>
            <person name="Ruckert C."/>
        </authorList>
    </citation>
    <scope>NUCLEOTIDE SEQUENCE [LARGE SCALE GENOMIC DNA]</scope>
    <source>
        <strain evidence="1 2">DSM 45997</strain>
    </source>
</reference>